<keyword evidence="2 4" id="KW-0863">Zinc-finger</keyword>
<dbReference type="Pfam" id="PF10551">
    <property type="entry name" value="MULE"/>
    <property type="match status" value="1"/>
</dbReference>
<dbReference type="InterPro" id="IPR007527">
    <property type="entry name" value="Znf_SWIM"/>
</dbReference>
<feature type="domain" description="SWIM-type" evidence="6">
    <location>
        <begin position="221"/>
        <end position="259"/>
    </location>
</feature>
<dbReference type="PANTHER" id="PTHR47718:SF6">
    <property type="entry name" value="PROTEIN FAR1-RELATED SEQUENCE"/>
    <property type="match status" value="1"/>
</dbReference>
<feature type="compositionally biased region" description="Polar residues" evidence="5">
    <location>
        <begin position="413"/>
        <end position="438"/>
    </location>
</feature>
<proteinExistence type="predicted"/>
<name>A0ABU6Y3E8_9FABA</name>
<evidence type="ECO:0000313" key="8">
    <source>
        <dbReference type="Proteomes" id="UP001341840"/>
    </source>
</evidence>
<accession>A0ABU6Y3E8</accession>
<protein>
    <recommendedName>
        <fullName evidence="6">SWIM-type domain-containing protein</fullName>
    </recommendedName>
</protein>
<reference evidence="7 8" key="1">
    <citation type="journal article" date="2023" name="Plants (Basel)">
        <title>Bridging the Gap: Combining Genomics and Transcriptomics Approaches to Understand Stylosanthes scabra, an Orphan Legume from the Brazilian Caatinga.</title>
        <authorList>
            <person name="Ferreira-Neto J.R.C."/>
            <person name="da Silva M.D."/>
            <person name="Binneck E."/>
            <person name="de Melo N.F."/>
            <person name="da Silva R.H."/>
            <person name="de Melo A.L.T.M."/>
            <person name="Pandolfi V."/>
            <person name="Bustamante F.O."/>
            <person name="Brasileiro-Vidal A.C."/>
            <person name="Benko-Iseppon A.M."/>
        </authorList>
    </citation>
    <scope>NUCLEOTIDE SEQUENCE [LARGE SCALE GENOMIC DNA]</scope>
    <source>
        <tissue evidence="7">Leaves</tissue>
    </source>
</reference>
<evidence type="ECO:0000256" key="3">
    <source>
        <dbReference type="ARBA" id="ARBA00022833"/>
    </source>
</evidence>
<evidence type="ECO:0000256" key="5">
    <source>
        <dbReference type="SAM" id="MobiDB-lite"/>
    </source>
</evidence>
<evidence type="ECO:0000313" key="7">
    <source>
        <dbReference type="EMBL" id="MED6204351.1"/>
    </source>
</evidence>
<feature type="compositionally biased region" description="Polar residues" evidence="5">
    <location>
        <begin position="451"/>
        <end position="470"/>
    </location>
</feature>
<dbReference type="EMBL" id="JASCZI010241674">
    <property type="protein sequence ID" value="MED6204351.1"/>
    <property type="molecule type" value="Genomic_DNA"/>
</dbReference>
<evidence type="ECO:0000259" key="6">
    <source>
        <dbReference type="PROSITE" id="PS50966"/>
    </source>
</evidence>
<keyword evidence="1" id="KW-0479">Metal-binding</keyword>
<organism evidence="7 8">
    <name type="scientific">Stylosanthes scabra</name>
    <dbReference type="NCBI Taxonomy" id="79078"/>
    <lineage>
        <taxon>Eukaryota</taxon>
        <taxon>Viridiplantae</taxon>
        <taxon>Streptophyta</taxon>
        <taxon>Embryophyta</taxon>
        <taxon>Tracheophyta</taxon>
        <taxon>Spermatophyta</taxon>
        <taxon>Magnoliopsida</taxon>
        <taxon>eudicotyledons</taxon>
        <taxon>Gunneridae</taxon>
        <taxon>Pentapetalae</taxon>
        <taxon>rosids</taxon>
        <taxon>fabids</taxon>
        <taxon>Fabales</taxon>
        <taxon>Fabaceae</taxon>
        <taxon>Papilionoideae</taxon>
        <taxon>50 kb inversion clade</taxon>
        <taxon>dalbergioids sensu lato</taxon>
        <taxon>Dalbergieae</taxon>
        <taxon>Pterocarpus clade</taxon>
        <taxon>Stylosanthes</taxon>
    </lineage>
</organism>
<dbReference type="Proteomes" id="UP001341840">
    <property type="component" value="Unassembled WGS sequence"/>
</dbReference>
<keyword evidence="8" id="KW-1185">Reference proteome</keyword>
<keyword evidence="3" id="KW-0862">Zinc</keyword>
<gene>
    <name evidence="7" type="ORF">PIB30_117228</name>
</gene>
<comment type="caution">
    <text evidence="7">The sequence shown here is derived from an EMBL/GenBank/DDBJ whole genome shotgun (WGS) entry which is preliminary data.</text>
</comment>
<feature type="compositionally biased region" description="Basic residues" evidence="5">
    <location>
        <begin position="367"/>
        <end position="382"/>
    </location>
</feature>
<sequence length="498" mass="56983">MCNKKPSVVVTDGDEAMKSAIKSVFPDATHRLCAWHLEKNVTTNVRAEELRRLFKKWLYSDMEPDDFEEEWDAAMDVFGTRDRAWFQDTYEKRKMWANAYLKDKFCAGFRTTSRCEGINAYVKKFVKSRYSLLEMLQSLELMVREYRNNELEAQFKTVNTFPVMTTGLVPLERFAASVYTREVFLDVKKEIEGLVAVNFVSKVRRLTTMIYTLEGYQDPGRHIVVLFDRNSLRFRCPCGLWTKRGFPCRHMFFVMKHEHLTEIPEGLVLKRCRKDAKALKHYAENIDQGSERGFLLRHGALHCASQRLLLAGAKSDALYRQTINGLNRVCDEVEGGINPPNPAKKAADLGGEVRDPVVVKTKGAPRVAKKQKGRKRKCTTCRRPGHTKRHCKILNEEDITGEWDSAFGPEFASQGSSRTQTCSVQGTTPRPKTRSQSGYGKRSMKEKVDQSETAGPSVSQLFEKNLSTESSESDEKWKEMMTQISAFSDQLVTRLAQF</sequence>
<dbReference type="SMART" id="SM00575">
    <property type="entry name" value="ZnF_PMZ"/>
    <property type="match status" value="1"/>
</dbReference>
<feature type="region of interest" description="Disordered" evidence="5">
    <location>
        <begin position="407"/>
        <end position="476"/>
    </location>
</feature>
<dbReference type="PANTHER" id="PTHR47718">
    <property type="entry name" value="OS01G0519700 PROTEIN"/>
    <property type="match status" value="1"/>
</dbReference>
<evidence type="ECO:0000256" key="4">
    <source>
        <dbReference type="PROSITE-ProRule" id="PRU00325"/>
    </source>
</evidence>
<dbReference type="InterPro" id="IPR018289">
    <property type="entry name" value="MULE_transposase_dom"/>
</dbReference>
<dbReference type="PROSITE" id="PS50966">
    <property type="entry name" value="ZF_SWIM"/>
    <property type="match status" value="1"/>
</dbReference>
<evidence type="ECO:0000256" key="1">
    <source>
        <dbReference type="ARBA" id="ARBA00022723"/>
    </source>
</evidence>
<evidence type="ECO:0000256" key="2">
    <source>
        <dbReference type="ARBA" id="ARBA00022771"/>
    </source>
</evidence>
<dbReference type="InterPro" id="IPR006564">
    <property type="entry name" value="Znf_PMZ"/>
</dbReference>
<feature type="region of interest" description="Disordered" evidence="5">
    <location>
        <begin position="363"/>
        <end position="382"/>
    </location>
</feature>